<comment type="caution">
    <text evidence="4">The sequence shown here is derived from an EMBL/GenBank/DDBJ whole genome shotgun (WGS) entry which is preliminary data.</text>
</comment>
<keyword evidence="5" id="KW-1185">Reference proteome</keyword>
<accession>A0AAD7RPF1</accession>
<keyword evidence="2" id="KW-0963">Cytoplasm</keyword>
<dbReference type="GO" id="GO:0005737">
    <property type="term" value="C:cytoplasm"/>
    <property type="evidence" value="ECO:0007669"/>
    <property type="project" value="UniProtKB-SubCell"/>
</dbReference>
<dbReference type="PANTHER" id="PTHR10554">
    <property type="entry name" value="SYNTROPHIN"/>
    <property type="match status" value="1"/>
</dbReference>
<dbReference type="GO" id="GO:0016010">
    <property type="term" value="C:dystrophin-associated glycoprotein complex"/>
    <property type="evidence" value="ECO:0007669"/>
    <property type="project" value="TreeGrafter"/>
</dbReference>
<dbReference type="Proteomes" id="UP001221898">
    <property type="component" value="Unassembled WGS sequence"/>
</dbReference>
<evidence type="ECO:0000313" key="4">
    <source>
        <dbReference type="EMBL" id="KAJ8387857.1"/>
    </source>
</evidence>
<dbReference type="EMBL" id="JAINUG010000205">
    <property type="protein sequence ID" value="KAJ8387857.1"/>
    <property type="molecule type" value="Genomic_DNA"/>
</dbReference>
<dbReference type="AlphaFoldDB" id="A0AAD7RPF1"/>
<feature type="domain" description="Syntrophin C-terminal PH" evidence="3">
    <location>
        <begin position="185"/>
        <end position="274"/>
    </location>
</feature>
<dbReference type="PANTHER" id="PTHR10554:SF3">
    <property type="entry name" value="GAMMA-2-SYNTROPHIN"/>
    <property type="match status" value="1"/>
</dbReference>
<evidence type="ECO:0000313" key="5">
    <source>
        <dbReference type="Proteomes" id="UP001221898"/>
    </source>
</evidence>
<evidence type="ECO:0000256" key="1">
    <source>
        <dbReference type="ARBA" id="ARBA00004496"/>
    </source>
</evidence>
<dbReference type="InterPro" id="IPR015482">
    <property type="entry name" value="Syntrophin"/>
</dbReference>
<dbReference type="InterPro" id="IPR055108">
    <property type="entry name" value="Syntrophin_4th"/>
</dbReference>
<gene>
    <name evidence="4" type="ORF">AAFF_G00150060</name>
</gene>
<organism evidence="4 5">
    <name type="scientific">Aldrovandia affinis</name>
    <dbReference type="NCBI Taxonomy" id="143900"/>
    <lineage>
        <taxon>Eukaryota</taxon>
        <taxon>Metazoa</taxon>
        <taxon>Chordata</taxon>
        <taxon>Craniata</taxon>
        <taxon>Vertebrata</taxon>
        <taxon>Euteleostomi</taxon>
        <taxon>Actinopterygii</taxon>
        <taxon>Neopterygii</taxon>
        <taxon>Teleostei</taxon>
        <taxon>Notacanthiformes</taxon>
        <taxon>Halosauridae</taxon>
        <taxon>Aldrovandia</taxon>
    </lineage>
</organism>
<protein>
    <recommendedName>
        <fullName evidence="3">Syntrophin C-terminal PH domain-containing protein</fullName>
    </recommendedName>
</protein>
<reference evidence="4" key="1">
    <citation type="journal article" date="2023" name="Science">
        <title>Genome structures resolve the early diversification of teleost fishes.</title>
        <authorList>
            <person name="Parey E."/>
            <person name="Louis A."/>
            <person name="Montfort J."/>
            <person name="Bouchez O."/>
            <person name="Roques C."/>
            <person name="Iampietro C."/>
            <person name="Lluch J."/>
            <person name="Castinel A."/>
            <person name="Donnadieu C."/>
            <person name="Desvignes T."/>
            <person name="Floi Bucao C."/>
            <person name="Jouanno E."/>
            <person name="Wen M."/>
            <person name="Mejri S."/>
            <person name="Dirks R."/>
            <person name="Jansen H."/>
            <person name="Henkel C."/>
            <person name="Chen W.J."/>
            <person name="Zahm M."/>
            <person name="Cabau C."/>
            <person name="Klopp C."/>
            <person name="Thompson A.W."/>
            <person name="Robinson-Rechavi M."/>
            <person name="Braasch I."/>
            <person name="Lecointre G."/>
            <person name="Bobe J."/>
            <person name="Postlethwait J.H."/>
            <person name="Berthelot C."/>
            <person name="Roest Crollius H."/>
            <person name="Guiguen Y."/>
        </authorList>
    </citation>
    <scope>NUCLEOTIDE SEQUENCE</scope>
    <source>
        <strain evidence="4">NC1722</strain>
    </source>
</reference>
<evidence type="ECO:0000256" key="2">
    <source>
        <dbReference type="ARBA" id="ARBA00022490"/>
    </source>
</evidence>
<sequence length="288" mass="32491">MDADCAAILQFCTATESTDWLQSISTNINDLTLENIKKANKYSSPEEQMVHMGWVCENLLAKDSSHLHSSKFLVLKGSSLYVFSRPPVTTSDWGQVESVHNLCEVLFKANKKLWVAEDCWMQAKMFRGQHQEADHRDERALCFSVLLGHGHMHNYSVELGSDLALWEKSFQTAICTEVQKVGSKTYMCSSQGKVLCFTIDFESGFACTECTSKVVVWRYRFSQLRGSSDDGKTRVKLLFQNPESKQIEMKELEFANLTAVLHCIHSFMAAKVASVDPAFAARKHPHSS</sequence>
<dbReference type="GO" id="GO:0005198">
    <property type="term" value="F:structural molecule activity"/>
    <property type="evidence" value="ECO:0007669"/>
    <property type="project" value="InterPro"/>
</dbReference>
<proteinExistence type="predicted"/>
<comment type="subcellular location">
    <subcellularLocation>
        <location evidence="1">Cytoplasm</location>
    </subcellularLocation>
</comment>
<evidence type="ECO:0000259" key="3">
    <source>
        <dbReference type="Pfam" id="PF23012"/>
    </source>
</evidence>
<dbReference type="Pfam" id="PF23012">
    <property type="entry name" value="Syntrophin_4th"/>
    <property type="match status" value="1"/>
</dbReference>
<name>A0AAD7RPF1_9TELE</name>